<evidence type="ECO:0000313" key="2">
    <source>
        <dbReference type="EMBL" id="ABI58082.1"/>
    </source>
</evidence>
<evidence type="ECO:0000256" key="1">
    <source>
        <dbReference type="SAM" id="SignalP"/>
    </source>
</evidence>
<organism evidence="2 3">
    <name type="scientific">Alkalilimnicola ehrlichii (strain ATCC BAA-1101 / DSM 17681 / MLHE-1)</name>
    <dbReference type="NCBI Taxonomy" id="187272"/>
    <lineage>
        <taxon>Bacteria</taxon>
        <taxon>Pseudomonadati</taxon>
        <taxon>Pseudomonadota</taxon>
        <taxon>Gammaproteobacteria</taxon>
        <taxon>Chromatiales</taxon>
        <taxon>Ectothiorhodospiraceae</taxon>
        <taxon>Alkalilimnicola</taxon>
    </lineage>
</organism>
<feature type="chain" id="PRO_5004167823" evidence="1">
    <location>
        <begin position="32"/>
        <end position="457"/>
    </location>
</feature>
<reference evidence="3" key="1">
    <citation type="submission" date="2006-08" db="EMBL/GenBank/DDBJ databases">
        <title>Complete sequence of Alkalilimnicola ehrilichei MLHE-1.</title>
        <authorList>
            <person name="Copeland A."/>
            <person name="Lucas S."/>
            <person name="Lapidus A."/>
            <person name="Barry K."/>
            <person name="Detter J.C."/>
            <person name="Glavina del Rio T."/>
            <person name="Hammon N."/>
            <person name="Israni S."/>
            <person name="Dalin E."/>
            <person name="Tice H."/>
            <person name="Pitluck S."/>
            <person name="Sims D."/>
            <person name="Brettin T."/>
            <person name="Bruce D."/>
            <person name="Han C."/>
            <person name="Tapia R."/>
            <person name="Gilna P."/>
            <person name="Schmutz J."/>
            <person name="Larimer F."/>
            <person name="Land M."/>
            <person name="Hauser L."/>
            <person name="Kyrpides N."/>
            <person name="Mikhailova N."/>
            <person name="Oremland R.S."/>
            <person name="Hoeft S.E."/>
            <person name="Switzer-Blum J."/>
            <person name="Kulp T."/>
            <person name="King G."/>
            <person name="Tabita R."/>
            <person name="Witte B."/>
            <person name="Santini J.M."/>
            <person name="Basu P."/>
            <person name="Hollibaugh J.T."/>
            <person name="Xie G."/>
            <person name="Stolz J.F."/>
            <person name="Richardson P."/>
        </authorList>
    </citation>
    <scope>NUCLEOTIDE SEQUENCE [LARGE SCALE GENOMIC DNA]</scope>
    <source>
        <strain evidence="3">ATCC BAA-1101 / DSM 17681 / MLHE-1</strain>
    </source>
</reference>
<keyword evidence="1" id="KW-0732">Signal</keyword>
<protein>
    <submittedName>
        <fullName evidence="2">Uncharacterized protein</fullName>
    </submittedName>
</protein>
<proteinExistence type="predicted"/>
<sequence>MPGHQTVRAAAPIAAVALSVLLGVGSPVALAQGDDLWEDDAWGEESWDDDPWEDDPWEEESGLPFDLEGFFEAAGGHHIRNNRVTDKDYNLAEARLQLDMRGDWRRYRFRVRADGVADGVDEELRGELREARVSFPVGDRLDVRAGRQILSWGTGDLLFVNDLFPKDFESFLTGRDEDYLQAPSDALRGTWYGDAVTLDVVWTPVFEPDRFVDGDRLSYFDPATGARTAESLPATAPDDFPDDGELAARLSRRVGGVELAGYLYRGFFPQPSEQIGTADQPRLTHARLNAYGASVRAPVAGGIGNAEIGYYDSVDNRDGKAAPWVPNSQVRFLLGYTRELIANLDLGLQYYAERLQDHDELKARWMADEDYLPEAYRDVVTVRLTYSMWRDDLIWSLFSYLSPADEDYYLRPSVRYRASDAVTYTFGGNLFGGKDRHTFYGQFKRDSNLYARVRFRF</sequence>
<dbReference type="eggNOG" id="COG4773">
    <property type="taxonomic scope" value="Bacteria"/>
</dbReference>
<dbReference type="HOGENOM" id="CLU_623895_0_0_6"/>
<dbReference type="KEGG" id="aeh:Mlg_2742"/>
<accession>Q0A505</accession>
<dbReference type="RefSeq" id="WP_011630475.1">
    <property type="nucleotide sequence ID" value="NC_008340.1"/>
</dbReference>
<dbReference type="Proteomes" id="UP000001962">
    <property type="component" value="Chromosome"/>
</dbReference>
<name>Q0A505_ALKEH</name>
<dbReference type="AlphaFoldDB" id="Q0A505"/>
<keyword evidence="3" id="KW-1185">Reference proteome</keyword>
<dbReference type="EMBL" id="CP000453">
    <property type="protein sequence ID" value="ABI58082.1"/>
    <property type="molecule type" value="Genomic_DNA"/>
</dbReference>
<feature type="signal peptide" evidence="1">
    <location>
        <begin position="1"/>
        <end position="31"/>
    </location>
</feature>
<evidence type="ECO:0000313" key="3">
    <source>
        <dbReference type="Proteomes" id="UP000001962"/>
    </source>
</evidence>
<gene>
    <name evidence="2" type="ordered locus">Mlg_2742</name>
</gene>